<keyword evidence="5" id="KW-1185">Reference proteome</keyword>
<dbReference type="InterPro" id="IPR018392">
    <property type="entry name" value="LysM"/>
</dbReference>
<keyword evidence="2" id="KW-0732">Signal</keyword>
<organism evidence="4 5">
    <name type="scientific">Haloferula helveola</name>
    <dbReference type="NCBI Taxonomy" id="490095"/>
    <lineage>
        <taxon>Bacteria</taxon>
        <taxon>Pseudomonadati</taxon>
        <taxon>Verrucomicrobiota</taxon>
        <taxon>Verrucomicrobiia</taxon>
        <taxon>Verrucomicrobiales</taxon>
        <taxon>Verrucomicrobiaceae</taxon>
        <taxon>Haloferula</taxon>
    </lineage>
</organism>
<sequence length="136" mass="14150">MKPTRLLFLASACASLASCGLGGDDENYDTAGYDTSDPYGVPSQDGYESAPYQQVNPPASDPTYGNAAYEETTPSVPTVPTTPAATASTHTVVSGDTLWGLSRKYGVSVDAIRSANAMAATDNNIRLGQTLNIPVQ</sequence>
<dbReference type="CDD" id="cd00118">
    <property type="entry name" value="LysM"/>
    <property type="match status" value="1"/>
</dbReference>
<dbReference type="SMART" id="SM00257">
    <property type="entry name" value="LysM"/>
    <property type="match status" value="1"/>
</dbReference>
<proteinExistence type="predicted"/>
<name>A0ABM7REW9_9BACT</name>
<dbReference type="Proteomes" id="UP001374893">
    <property type="component" value="Chromosome"/>
</dbReference>
<protein>
    <recommendedName>
        <fullName evidence="3">LysM domain-containing protein</fullName>
    </recommendedName>
</protein>
<reference evidence="4 5" key="1">
    <citation type="submission" date="2021-06" db="EMBL/GenBank/DDBJ databases">
        <title>Complete genome of Haloferula helveola possessing various polysaccharide degrading enzymes.</title>
        <authorList>
            <person name="Takami H."/>
            <person name="Huang C."/>
            <person name="Hamasaki K."/>
        </authorList>
    </citation>
    <scope>NUCLEOTIDE SEQUENCE [LARGE SCALE GENOMIC DNA]</scope>
    <source>
        <strain evidence="4 5">CN-1</strain>
    </source>
</reference>
<feature type="region of interest" description="Disordered" evidence="1">
    <location>
        <begin position="26"/>
        <end position="87"/>
    </location>
</feature>
<gene>
    <name evidence="4" type="ORF">HAHE_30530</name>
</gene>
<evidence type="ECO:0000259" key="3">
    <source>
        <dbReference type="PROSITE" id="PS51782"/>
    </source>
</evidence>
<evidence type="ECO:0000256" key="2">
    <source>
        <dbReference type="SAM" id="SignalP"/>
    </source>
</evidence>
<dbReference type="PANTHER" id="PTHR33734:SF26">
    <property type="entry name" value="LYSM DOMAIN-CONTAINING PROTEIN"/>
    <property type="match status" value="1"/>
</dbReference>
<dbReference type="Pfam" id="PF01476">
    <property type="entry name" value="LysM"/>
    <property type="match status" value="1"/>
</dbReference>
<feature type="chain" id="PRO_5046411302" description="LysM domain-containing protein" evidence="2">
    <location>
        <begin position="18"/>
        <end position="136"/>
    </location>
</feature>
<dbReference type="PANTHER" id="PTHR33734">
    <property type="entry name" value="LYSM DOMAIN-CONTAINING GPI-ANCHORED PROTEIN 2"/>
    <property type="match status" value="1"/>
</dbReference>
<evidence type="ECO:0000313" key="5">
    <source>
        <dbReference type="Proteomes" id="UP001374893"/>
    </source>
</evidence>
<dbReference type="EMBL" id="AP024702">
    <property type="protein sequence ID" value="BCX49145.1"/>
    <property type="molecule type" value="Genomic_DNA"/>
</dbReference>
<dbReference type="SUPFAM" id="SSF54106">
    <property type="entry name" value="LysM domain"/>
    <property type="match status" value="1"/>
</dbReference>
<dbReference type="RefSeq" id="WP_338685617.1">
    <property type="nucleotide sequence ID" value="NZ_AP024702.1"/>
</dbReference>
<feature type="compositionally biased region" description="Low complexity" evidence="1">
    <location>
        <begin position="72"/>
        <end position="87"/>
    </location>
</feature>
<feature type="signal peptide" evidence="2">
    <location>
        <begin position="1"/>
        <end position="17"/>
    </location>
</feature>
<dbReference type="PROSITE" id="PS51257">
    <property type="entry name" value="PROKAR_LIPOPROTEIN"/>
    <property type="match status" value="1"/>
</dbReference>
<evidence type="ECO:0000313" key="4">
    <source>
        <dbReference type="EMBL" id="BCX49145.1"/>
    </source>
</evidence>
<accession>A0ABM7REW9</accession>
<feature type="domain" description="LysM" evidence="3">
    <location>
        <begin position="88"/>
        <end position="133"/>
    </location>
</feature>
<dbReference type="Gene3D" id="3.10.350.10">
    <property type="entry name" value="LysM domain"/>
    <property type="match status" value="1"/>
</dbReference>
<evidence type="ECO:0000256" key="1">
    <source>
        <dbReference type="SAM" id="MobiDB-lite"/>
    </source>
</evidence>
<dbReference type="InterPro" id="IPR036779">
    <property type="entry name" value="LysM_dom_sf"/>
</dbReference>
<dbReference type="PROSITE" id="PS51782">
    <property type="entry name" value="LYSM"/>
    <property type="match status" value="1"/>
</dbReference>